<dbReference type="STRING" id="763407.A0A163D3E1"/>
<evidence type="ECO:0000313" key="4">
    <source>
        <dbReference type="Proteomes" id="UP000077315"/>
    </source>
</evidence>
<keyword evidence="1" id="KW-0653">Protein transport</keyword>
<accession>A0A163D3E1</accession>
<comment type="subunit">
    <text evidence="1">Component of the TIM23 complex.</text>
</comment>
<feature type="non-terminal residue" evidence="3">
    <location>
        <position position="187"/>
    </location>
</feature>
<dbReference type="PANTHER" id="PTHR12210">
    <property type="entry name" value="DULLARD PROTEIN PHOSPHATASE"/>
    <property type="match status" value="1"/>
</dbReference>
<evidence type="ECO:0000313" key="3">
    <source>
        <dbReference type="EMBL" id="OAD68430.1"/>
    </source>
</evidence>
<dbReference type="GO" id="GO:0015031">
    <property type="term" value="P:protein transport"/>
    <property type="evidence" value="ECO:0007669"/>
    <property type="project" value="UniProtKB-KW"/>
</dbReference>
<dbReference type="RefSeq" id="XP_018286470.1">
    <property type="nucleotide sequence ID" value="XM_018439816.1"/>
</dbReference>
<protein>
    <recommendedName>
        <fullName evidence="1">Mitochondrial import inner membrane translocase subunit TIM50</fullName>
    </recommendedName>
</protein>
<reference evidence="4" key="1">
    <citation type="submission" date="2015-06" db="EMBL/GenBank/DDBJ databases">
        <title>Expansion of signal transduction pathways in fungi by whole-genome duplication.</title>
        <authorList>
            <consortium name="DOE Joint Genome Institute"/>
            <person name="Corrochano L.M."/>
            <person name="Kuo A."/>
            <person name="Marcet-Houben M."/>
            <person name="Polaino S."/>
            <person name="Salamov A."/>
            <person name="Villalobos J.M."/>
            <person name="Alvarez M.I."/>
            <person name="Avalos J."/>
            <person name="Benito E.P."/>
            <person name="Benoit I."/>
            <person name="Burger G."/>
            <person name="Camino L.P."/>
            <person name="Canovas D."/>
            <person name="Cerda-Olmedo E."/>
            <person name="Cheng J.-F."/>
            <person name="Dominguez A."/>
            <person name="Elias M."/>
            <person name="Eslava A.P."/>
            <person name="Glaser F."/>
            <person name="Grimwood J."/>
            <person name="Gutierrez G."/>
            <person name="Heitman J."/>
            <person name="Henrissat B."/>
            <person name="Iturriaga E.A."/>
            <person name="Lang B.F."/>
            <person name="Lavin J.L."/>
            <person name="Lee S."/>
            <person name="Li W."/>
            <person name="Lindquist E."/>
            <person name="Lopez-Garcia S."/>
            <person name="Luque E.M."/>
            <person name="Marcos A.T."/>
            <person name="Martin J."/>
            <person name="McCluskey K."/>
            <person name="Medina H.R."/>
            <person name="Miralles-Duran A."/>
            <person name="Miyazaki A."/>
            <person name="Munoz-Torres E."/>
            <person name="Oguiza J.A."/>
            <person name="Ohm R."/>
            <person name="Olmedo M."/>
            <person name="Orejas M."/>
            <person name="Ortiz-Castellanos L."/>
            <person name="Pisabarro A.G."/>
            <person name="Rodriguez-Romero J."/>
            <person name="Ruiz-Herrera J."/>
            <person name="Ruiz-Vazquez R."/>
            <person name="Sanz C."/>
            <person name="Schackwitz W."/>
            <person name="Schmutz J."/>
            <person name="Shahriari M."/>
            <person name="Shelest E."/>
            <person name="Silva-Franco F."/>
            <person name="Soanes D."/>
            <person name="Syed K."/>
            <person name="Tagua V.G."/>
            <person name="Talbot N.J."/>
            <person name="Thon M."/>
            <person name="De vries R.P."/>
            <person name="Wiebenga A."/>
            <person name="Yadav J.S."/>
            <person name="Braun E.L."/>
            <person name="Baker S."/>
            <person name="Garre V."/>
            <person name="Horwitz B."/>
            <person name="Torres-Martinez S."/>
            <person name="Idnurm A."/>
            <person name="Herrera-Estrella A."/>
            <person name="Gabaldon T."/>
            <person name="Grigoriev I.V."/>
        </authorList>
    </citation>
    <scope>NUCLEOTIDE SEQUENCE [LARGE SCALE GENOMIC DNA]</scope>
    <source>
        <strain evidence="4">NRRL 1555(-)</strain>
    </source>
</reference>
<evidence type="ECO:0000259" key="2">
    <source>
        <dbReference type="PROSITE" id="PS50969"/>
    </source>
</evidence>
<dbReference type="AlphaFoldDB" id="A0A163D3E1"/>
<dbReference type="InterPro" id="IPR004274">
    <property type="entry name" value="FCP1_dom"/>
</dbReference>
<dbReference type="OrthoDB" id="1711508at2759"/>
<dbReference type="Gene3D" id="3.40.50.1000">
    <property type="entry name" value="HAD superfamily/HAD-like"/>
    <property type="match status" value="1"/>
</dbReference>
<dbReference type="InterPro" id="IPR050365">
    <property type="entry name" value="TIM50"/>
</dbReference>
<dbReference type="SUPFAM" id="SSF56784">
    <property type="entry name" value="HAD-like"/>
    <property type="match status" value="1"/>
</dbReference>
<dbReference type="InterPro" id="IPR036412">
    <property type="entry name" value="HAD-like_sf"/>
</dbReference>
<dbReference type="InParanoid" id="A0A163D3E1"/>
<evidence type="ECO:0000256" key="1">
    <source>
        <dbReference type="RuleBase" id="RU365079"/>
    </source>
</evidence>
<dbReference type="EMBL" id="KV440995">
    <property type="protein sequence ID" value="OAD68430.1"/>
    <property type="molecule type" value="Genomic_DNA"/>
</dbReference>
<keyword evidence="1" id="KW-0809">Transit peptide</keyword>
<dbReference type="GO" id="GO:0005744">
    <property type="term" value="C:TIM23 mitochondrial import inner membrane translocase complex"/>
    <property type="evidence" value="ECO:0007669"/>
    <property type="project" value="UniProtKB-UniRule"/>
</dbReference>
<dbReference type="Pfam" id="PF03031">
    <property type="entry name" value="NIF"/>
    <property type="match status" value="1"/>
</dbReference>
<dbReference type="SMART" id="SM00577">
    <property type="entry name" value="CPDc"/>
    <property type="match status" value="1"/>
</dbReference>
<name>A0A163D3E1_PHYB8</name>
<dbReference type="GeneID" id="29000722"/>
<proteinExistence type="inferred from homology"/>
<comment type="similarity">
    <text evidence="1">Belongs to the TIM50 family.</text>
</comment>
<dbReference type="PROSITE" id="PS50969">
    <property type="entry name" value="FCP1"/>
    <property type="match status" value="1"/>
</dbReference>
<sequence length="187" mass="21760">MDLNSEYYQTAFSKPTVTAEHPQRQLLIIDPNGTIVSRGKLKDMKVRPMPKNFLEFCFTNFEVMVWSSAQATSVSDMCHLFGEYRKRLKLIWSREDFGLASKQFYDDTELVKDLSRVWWTLKDFGPTNTILLDDYSAKSNLHPYNSIILKTFNHKEHAELLNGDGELAGVMKYLDKLRYQTNVANYI</sequence>
<keyword evidence="4" id="KW-1185">Reference proteome</keyword>
<comment type="function">
    <text evidence="1">Essential component of the TIM23 complex, a complex that mediates the translocation of transit peptide-containing proteins across the mitochondrial inner membrane.</text>
</comment>
<keyword evidence="1" id="KW-0813">Transport</keyword>
<comment type="subcellular location">
    <subcellularLocation>
        <location evidence="1">Mitochondrion inner membrane</location>
        <topology evidence="1">Single-pass membrane protein</topology>
    </subcellularLocation>
</comment>
<organism evidence="3 4">
    <name type="scientific">Phycomyces blakesleeanus (strain ATCC 8743b / DSM 1359 / FGSC 10004 / NBRC 33097 / NRRL 1555)</name>
    <dbReference type="NCBI Taxonomy" id="763407"/>
    <lineage>
        <taxon>Eukaryota</taxon>
        <taxon>Fungi</taxon>
        <taxon>Fungi incertae sedis</taxon>
        <taxon>Mucoromycota</taxon>
        <taxon>Mucoromycotina</taxon>
        <taxon>Mucoromycetes</taxon>
        <taxon>Mucorales</taxon>
        <taxon>Phycomycetaceae</taxon>
        <taxon>Phycomyces</taxon>
    </lineage>
</organism>
<dbReference type="InterPro" id="IPR023214">
    <property type="entry name" value="HAD_sf"/>
</dbReference>
<dbReference type="VEuPathDB" id="FungiDB:PHYBLDRAFT_23736"/>
<keyword evidence="1" id="KW-0811">Translocation</keyword>
<dbReference type="Proteomes" id="UP000077315">
    <property type="component" value="Unassembled WGS sequence"/>
</dbReference>
<gene>
    <name evidence="3" type="ORF">PHYBLDRAFT_23736</name>
</gene>
<keyword evidence="1" id="KW-0496">Mitochondrion</keyword>
<feature type="domain" description="FCP1 homology" evidence="2">
    <location>
        <begin position="20"/>
        <end position="177"/>
    </location>
</feature>